<evidence type="ECO:0000256" key="1">
    <source>
        <dbReference type="ARBA" id="ARBA00005495"/>
    </source>
</evidence>
<dbReference type="PROSITE" id="PS51891">
    <property type="entry name" value="CENP_V_GFA"/>
    <property type="match status" value="1"/>
</dbReference>
<feature type="compositionally biased region" description="Basic and acidic residues" evidence="5">
    <location>
        <begin position="152"/>
        <end position="162"/>
    </location>
</feature>
<sequence length="379" mass="41668">MPDTNETQELAISCFCGSCKHTFSVPKSSLPIPLHLCNCDISRRISGTLFTSYITVPADSGKPETTKCTQYHSSDILTRHFCSTCGTHMYLEYHHDGHFEAAAGTLQLDKTDGIVEYVDLMWVEDTKDGGASQFVGRVGDKELKRWAQGSGESKELPYDWKDPSATASSDNSPVRAHCHCNGVEFFVQRPSEKSKLARSGYADLIVPCMDPANEEKVKNKENEAWWLPNPERFLVGLCTCRSCRAALGFDVMSWAFIPKCDVTLDAEGKKPFIESPYWGKIKIYHSSEGVTRSFCGGCGAVVFWDGDEREGLIDVATALLDAPEGTRAESLLCWRTARVSFAEDAVNLGLLAGLETGMKAWAEKNEGRKCVSSGTLAGL</sequence>
<evidence type="ECO:0000256" key="5">
    <source>
        <dbReference type="SAM" id="MobiDB-lite"/>
    </source>
</evidence>
<dbReference type="PANTHER" id="PTHR33337:SF30">
    <property type="entry name" value="DUF636 DOMAIN PROTEIN (AFU_ORTHOLOGUE AFUA_1G03180)"/>
    <property type="match status" value="1"/>
</dbReference>
<evidence type="ECO:0000313" key="8">
    <source>
        <dbReference type="Proteomes" id="UP000799440"/>
    </source>
</evidence>
<dbReference type="GO" id="GO:0016846">
    <property type="term" value="F:carbon-sulfur lyase activity"/>
    <property type="evidence" value="ECO:0007669"/>
    <property type="project" value="InterPro"/>
</dbReference>
<dbReference type="Proteomes" id="UP000799440">
    <property type="component" value="Unassembled WGS sequence"/>
</dbReference>
<evidence type="ECO:0000313" key="7">
    <source>
        <dbReference type="EMBL" id="KAF2742210.1"/>
    </source>
</evidence>
<keyword evidence="4" id="KW-0456">Lyase</keyword>
<evidence type="ECO:0000256" key="4">
    <source>
        <dbReference type="ARBA" id="ARBA00023239"/>
    </source>
</evidence>
<accession>A0A6A6UXT3</accession>
<dbReference type="GO" id="GO:0046872">
    <property type="term" value="F:metal ion binding"/>
    <property type="evidence" value="ECO:0007669"/>
    <property type="project" value="UniProtKB-KW"/>
</dbReference>
<dbReference type="Gene3D" id="3.90.1590.10">
    <property type="entry name" value="glutathione-dependent formaldehyde- activating enzyme (gfa)"/>
    <property type="match status" value="2"/>
</dbReference>
<dbReference type="AlphaFoldDB" id="A0A6A6UXT3"/>
<reference evidence="7" key="1">
    <citation type="journal article" date="2020" name="Stud. Mycol.">
        <title>101 Dothideomycetes genomes: a test case for predicting lifestyles and emergence of pathogens.</title>
        <authorList>
            <person name="Haridas S."/>
            <person name="Albert R."/>
            <person name="Binder M."/>
            <person name="Bloem J."/>
            <person name="Labutti K."/>
            <person name="Salamov A."/>
            <person name="Andreopoulos B."/>
            <person name="Baker S."/>
            <person name="Barry K."/>
            <person name="Bills G."/>
            <person name="Bluhm B."/>
            <person name="Cannon C."/>
            <person name="Castanera R."/>
            <person name="Culley D."/>
            <person name="Daum C."/>
            <person name="Ezra D."/>
            <person name="Gonzalez J."/>
            <person name="Henrissat B."/>
            <person name="Kuo A."/>
            <person name="Liang C."/>
            <person name="Lipzen A."/>
            <person name="Lutzoni F."/>
            <person name="Magnuson J."/>
            <person name="Mondo S."/>
            <person name="Nolan M."/>
            <person name="Ohm R."/>
            <person name="Pangilinan J."/>
            <person name="Park H.-J."/>
            <person name="Ramirez L."/>
            <person name="Alfaro M."/>
            <person name="Sun H."/>
            <person name="Tritt A."/>
            <person name="Yoshinaga Y."/>
            <person name="Zwiers L.-H."/>
            <person name="Turgeon B."/>
            <person name="Goodwin S."/>
            <person name="Spatafora J."/>
            <person name="Crous P."/>
            <person name="Grigoriev I."/>
        </authorList>
    </citation>
    <scope>NUCLEOTIDE SEQUENCE</scope>
    <source>
        <strain evidence="7">CBS 119925</strain>
    </source>
</reference>
<keyword evidence="3" id="KW-0862">Zinc</keyword>
<evidence type="ECO:0000256" key="2">
    <source>
        <dbReference type="ARBA" id="ARBA00022723"/>
    </source>
</evidence>
<organism evidence="7 8">
    <name type="scientific">Sporormia fimetaria CBS 119925</name>
    <dbReference type="NCBI Taxonomy" id="1340428"/>
    <lineage>
        <taxon>Eukaryota</taxon>
        <taxon>Fungi</taxon>
        <taxon>Dikarya</taxon>
        <taxon>Ascomycota</taxon>
        <taxon>Pezizomycotina</taxon>
        <taxon>Dothideomycetes</taxon>
        <taxon>Pleosporomycetidae</taxon>
        <taxon>Pleosporales</taxon>
        <taxon>Sporormiaceae</taxon>
        <taxon>Sporormia</taxon>
    </lineage>
</organism>
<name>A0A6A6UXT3_9PLEO</name>
<dbReference type="SUPFAM" id="SSF51316">
    <property type="entry name" value="Mss4-like"/>
    <property type="match status" value="2"/>
</dbReference>
<keyword evidence="2" id="KW-0479">Metal-binding</keyword>
<dbReference type="OrthoDB" id="5422068at2759"/>
<proteinExistence type="inferred from homology"/>
<evidence type="ECO:0000256" key="3">
    <source>
        <dbReference type="ARBA" id="ARBA00022833"/>
    </source>
</evidence>
<feature type="region of interest" description="Disordered" evidence="5">
    <location>
        <begin position="148"/>
        <end position="170"/>
    </location>
</feature>
<comment type="similarity">
    <text evidence="1">Belongs to the Gfa family.</text>
</comment>
<dbReference type="InterPro" id="IPR011057">
    <property type="entry name" value="Mss4-like_sf"/>
</dbReference>
<evidence type="ECO:0000259" key="6">
    <source>
        <dbReference type="PROSITE" id="PS51891"/>
    </source>
</evidence>
<keyword evidence="8" id="KW-1185">Reference proteome</keyword>
<gene>
    <name evidence="7" type="ORF">M011DRAFT_472441</name>
</gene>
<dbReference type="Pfam" id="PF04828">
    <property type="entry name" value="GFA"/>
    <property type="match status" value="2"/>
</dbReference>
<protein>
    <recommendedName>
        <fullName evidence="6">CENP-V/GFA domain-containing protein</fullName>
    </recommendedName>
</protein>
<dbReference type="InterPro" id="IPR006913">
    <property type="entry name" value="CENP-V/GFA"/>
</dbReference>
<dbReference type="PANTHER" id="PTHR33337">
    <property type="entry name" value="GFA DOMAIN-CONTAINING PROTEIN"/>
    <property type="match status" value="1"/>
</dbReference>
<dbReference type="EMBL" id="MU006613">
    <property type="protein sequence ID" value="KAF2742210.1"/>
    <property type="molecule type" value="Genomic_DNA"/>
</dbReference>
<feature type="domain" description="CENP-V/GFA" evidence="6">
    <location>
        <begin position="10"/>
        <end position="147"/>
    </location>
</feature>